<dbReference type="PANTHER" id="PTHR47533:SF6">
    <property type="entry name" value="PROTEIN CBG08091"/>
    <property type="match status" value="1"/>
</dbReference>
<dbReference type="InterPro" id="IPR000639">
    <property type="entry name" value="Epox_hydrolase-like"/>
</dbReference>
<evidence type="ECO:0008006" key="3">
    <source>
        <dbReference type="Google" id="ProtNLM"/>
    </source>
</evidence>
<name>A0A0D8XL12_DICVI</name>
<dbReference type="InterPro" id="IPR010463">
    <property type="entry name" value="DUF1057"/>
</dbReference>
<organism evidence="1 2">
    <name type="scientific">Dictyocaulus viviparus</name>
    <name type="common">Bovine lungworm</name>
    <dbReference type="NCBI Taxonomy" id="29172"/>
    <lineage>
        <taxon>Eukaryota</taxon>
        <taxon>Metazoa</taxon>
        <taxon>Ecdysozoa</taxon>
        <taxon>Nematoda</taxon>
        <taxon>Chromadorea</taxon>
        <taxon>Rhabditida</taxon>
        <taxon>Rhabditina</taxon>
        <taxon>Rhabditomorpha</taxon>
        <taxon>Strongyloidea</taxon>
        <taxon>Metastrongylidae</taxon>
        <taxon>Dictyocaulus</taxon>
    </lineage>
</organism>
<sequence>MRLRHSHGTTEAEIGMNPKSYDPLLRREELEFTTSNGEHISVEAVFQDTMPSGSNIGTVVAIHGAPGSYKDFKYVTPLLQEKGIRLIGVNMPGYGLTPGDPLLRYDNFERNNFIHELIKRVGIVERLVVLGHSRGTENATGVAARNVEKLVGLVLLNPTGLTPHRVMHPRWIIPFVLWLYSRGPTAQMILHGILKFVYNRILGLRLDSGERAVICLKTMQSLEFGEGLRPHINDINRKPNARVLISYSGKDFLIETRVSQELVNTFEDCVELSCQEKDDSFEESAIQQTRDLFLNGAKTVSIYFEKDGHFLQRDRARYVANSIEAILLASSVKD</sequence>
<gene>
    <name evidence="1" type="ORF">DICVIV_08650</name>
</gene>
<dbReference type="OrthoDB" id="6431331at2759"/>
<dbReference type="ESTHER" id="dicvi-a0a0d8xl12">
    <property type="family name" value="Duf_1057"/>
</dbReference>
<dbReference type="AlphaFoldDB" id="A0A0D8XL12"/>
<dbReference type="EMBL" id="KN716415">
    <property type="protein sequence ID" value="KJH45303.1"/>
    <property type="molecule type" value="Genomic_DNA"/>
</dbReference>
<dbReference type="SUPFAM" id="SSF53474">
    <property type="entry name" value="alpha/beta-Hydrolases"/>
    <property type="match status" value="1"/>
</dbReference>
<proteinExistence type="predicted"/>
<dbReference type="Gene3D" id="3.40.50.1820">
    <property type="entry name" value="alpha/beta hydrolase"/>
    <property type="match status" value="1"/>
</dbReference>
<dbReference type="Proteomes" id="UP000053766">
    <property type="component" value="Unassembled WGS sequence"/>
</dbReference>
<dbReference type="Pfam" id="PF06342">
    <property type="entry name" value="DUF1057"/>
    <property type="match status" value="1"/>
</dbReference>
<reference evidence="1 2" key="1">
    <citation type="submission" date="2013-11" db="EMBL/GenBank/DDBJ databases">
        <title>Draft genome of the bovine lungworm Dictyocaulus viviparus.</title>
        <authorList>
            <person name="Mitreva M."/>
        </authorList>
    </citation>
    <scope>NUCLEOTIDE SEQUENCE [LARGE SCALE GENOMIC DNA]</scope>
    <source>
        <strain evidence="1 2">HannoverDv2000</strain>
    </source>
</reference>
<evidence type="ECO:0000313" key="2">
    <source>
        <dbReference type="Proteomes" id="UP000053766"/>
    </source>
</evidence>
<protein>
    <recommendedName>
        <fullName evidence="3">Hydrolase, alpha/beta domain protein</fullName>
    </recommendedName>
</protein>
<dbReference type="PANTHER" id="PTHR47533">
    <property type="entry name" value="PROTEIN CBG21859"/>
    <property type="match status" value="1"/>
</dbReference>
<keyword evidence="2" id="KW-1185">Reference proteome</keyword>
<dbReference type="STRING" id="29172.A0A0D8XL12"/>
<evidence type="ECO:0000313" key="1">
    <source>
        <dbReference type="EMBL" id="KJH45303.1"/>
    </source>
</evidence>
<dbReference type="PRINTS" id="PR00412">
    <property type="entry name" value="EPOXHYDRLASE"/>
</dbReference>
<dbReference type="GO" id="GO:0003824">
    <property type="term" value="F:catalytic activity"/>
    <property type="evidence" value="ECO:0007669"/>
    <property type="project" value="InterPro"/>
</dbReference>
<reference evidence="2" key="2">
    <citation type="journal article" date="2016" name="Sci. Rep.">
        <title>Dictyocaulus viviparus genome, variome and transcriptome elucidate lungworm biology and support future intervention.</title>
        <authorList>
            <person name="McNulty S.N."/>
            <person name="Strube C."/>
            <person name="Rosa B.A."/>
            <person name="Martin J.C."/>
            <person name="Tyagi R."/>
            <person name="Choi Y.J."/>
            <person name="Wang Q."/>
            <person name="Hallsworth Pepin K."/>
            <person name="Zhang X."/>
            <person name="Ozersky P."/>
            <person name="Wilson R.K."/>
            <person name="Sternberg P.W."/>
            <person name="Gasser R.B."/>
            <person name="Mitreva M."/>
        </authorList>
    </citation>
    <scope>NUCLEOTIDE SEQUENCE [LARGE SCALE GENOMIC DNA]</scope>
    <source>
        <strain evidence="2">HannoverDv2000</strain>
    </source>
</reference>
<dbReference type="InterPro" id="IPR029058">
    <property type="entry name" value="AB_hydrolase_fold"/>
</dbReference>
<accession>A0A0D8XL12</accession>